<evidence type="ECO:0000256" key="2">
    <source>
        <dbReference type="ARBA" id="ARBA00004319"/>
    </source>
</evidence>
<dbReference type="InterPro" id="IPR040694">
    <property type="entry name" value="UGGT_TRXL_2"/>
</dbReference>
<organism evidence="10 11">
    <name type="scientific">Blepharisma stoltei</name>
    <dbReference type="NCBI Taxonomy" id="1481888"/>
    <lineage>
        <taxon>Eukaryota</taxon>
        <taxon>Sar</taxon>
        <taxon>Alveolata</taxon>
        <taxon>Ciliophora</taxon>
        <taxon>Postciliodesmatophora</taxon>
        <taxon>Heterotrichea</taxon>
        <taxon>Heterotrichida</taxon>
        <taxon>Blepharismidae</taxon>
        <taxon>Blepharisma</taxon>
    </lineage>
</organism>
<dbReference type="InterPro" id="IPR029044">
    <property type="entry name" value="Nucleotide-diphossugar_trans"/>
</dbReference>
<feature type="domain" description="Glucosyltransferase 24 catalytic" evidence="9">
    <location>
        <begin position="1016"/>
        <end position="1282"/>
    </location>
</feature>
<evidence type="ECO:0000259" key="6">
    <source>
        <dbReference type="Pfam" id="PF18400"/>
    </source>
</evidence>
<comment type="cofactor">
    <cofactor evidence="1">
        <name>Ca(2+)</name>
        <dbReference type="ChEBI" id="CHEBI:29108"/>
    </cofactor>
</comment>
<name>A0AAU9IYT5_9CILI</name>
<evidence type="ECO:0008006" key="12">
    <source>
        <dbReference type="Google" id="ProtNLM"/>
    </source>
</evidence>
<comment type="caution">
    <text evidence="10">The sequence shown here is derived from an EMBL/GenBank/DDBJ whole genome shotgun (WGS) entry which is preliminary data.</text>
</comment>
<evidence type="ECO:0000256" key="5">
    <source>
        <dbReference type="ARBA" id="ARBA00023180"/>
    </source>
</evidence>
<dbReference type="SUPFAM" id="SSF53448">
    <property type="entry name" value="Nucleotide-diphospho-sugar transferases"/>
    <property type="match status" value="1"/>
</dbReference>
<dbReference type="GO" id="GO:0018279">
    <property type="term" value="P:protein N-linked glycosylation via asparagine"/>
    <property type="evidence" value="ECO:0007669"/>
    <property type="project" value="TreeGrafter"/>
</dbReference>
<dbReference type="Pfam" id="PF18401">
    <property type="entry name" value="Thioredoxin_13"/>
    <property type="match status" value="1"/>
</dbReference>
<dbReference type="Pfam" id="PF18404">
    <property type="entry name" value="Glyco_transf_24"/>
    <property type="match status" value="1"/>
</dbReference>
<keyword evidence="4" id="KW-0256">Endoplasmic reticulum</keyword>
<evidence type="ECO:0000256" key="3">
    <source>
        <dbReference type="ARBA" id="ARBA00022729"/>
    </source>
</evidence>
<comment type="subcellular location">
    <subcellularLocation>
        <location evidence="2">Endoplasmic reticulum lumen</location>
    </subcellularLocation>
</comment>
<dbReference type="GO" id="GO:0051082">
    <property type="term" value="F:unfolded protein binding"/>
    <property type="evidence" value="ECO:0007669"/>
    <property type="project" value="TreeGrafter"/>
</dbReference>
<evidence type="ECO:0000313" key="10">
    <source>
        <dbReference type="EMBL" id="CAG9313509.1"/>
    </source>
</evidence>
<evidence type="ECO:0000256" key="4">
    <source>
        <dbReference type="ARBA" id="ARBA00022824"/>
    </source>
</evidence>
<dbReference type="CDD" id="cd06432">
    <property type="entry name" value="GT8_HUGT1_C_like"/>
    <property type="match status" value="1"/>
</dbReference>
<dbReference type="GO" id="GO:0005788">
    <property type="term" value="C:endoplasmic reticulum lumen"/>
    <property type="evidence" value="ECO:0007669"/>
    <property type="project" value="UniProtKB-SubCell"/>
</dbReference>
<proteinExistence type="predicted"/>
<sequence length="1301" mass="150094">MWIAFLLCIAYAQVEVKLSTQWKGPSEKSLIQEMSEYFAEIGIFWEFLDKILIENELNFEKLAEKVSRSDIEKKVLLSSLYNREFSARMEFYSKLEIHDRKSLTEDCRVFYMINSAPSCKLDQALFSTPPRTQYSFDHTIYENLNSVTAYVDITDPQFQKTHQEIKQFCIDNNSTYILRHIDLRSDSVDYLGGYGAELLVKNMEYKPVEDANKVESHGNENWNLEDLPFKALVKLLSVLPDWDKMAAILETIPLHLADFSAANYTKALKSEIMMSAYTNAQLIGENMLLINNHYLSPDFYTIIGTLRAEIHALEEIKALGIPHKNALKILENSNLKLHQYKGQGGLIKTGPQTGRVYINDLENDKKYSSWTKNYQAFLMSYGNELEEVARNFFNIIAVLDIRTEAAWNSVQFALKMYLENWPVRIGFILIGNDPVVNVITQGLKQLKNKETEIFEFLMSMNKDTTIDDAINAFNAYCTDCEFDEELSHTVTRANNFCEESGICGPATWILNGRVLDVSINPEEEEESENKILLELLKEKRQIAMLIMYGMIDPPLESFFENVKHGKPVERLNLEITHKTSTEIDLIKHIEKGFIVELNDLPKVATITVIAEDTDKDLVMHTLEIFKRFSHLGLRIRYIFKSSEISQEWYKILCFLKNLKEKKRIGNVDFGEFQCEYKEDEIKKDFGGYKGNLKSVVIVNGRIIQKKFIKSFRDIMIAHETESSRVGVDEILEGISSIVPPSEQSNIIENISLILLNHVKFLPYFAQYSSHPIPQNMRKPSITKFVASDSEINFRVDMLLNPLSEKGQILASLGKWLLSLGSSVNATLNPDLDPKKKILPINRFHKINIKSNFDDFMKLGETSGKTFTLGLDVPESWVVRTTSSDDLDNLMLNEPISVSYELKNLLATGQCTEYVQGYETEPPSGLQLALINSTHMISDTIVMKNLGYYQFKANPGIYNISLFPGRSEELFTIMNSPEIIAKDLSGTTQRLSVSKRPGYENEVLLNSESIEDLGDVIHIFSLASGKLYERLMKIMMLSVMRNTNSKVKFWLFEDFFTQNFKNSLEAFSKKVGFQYEFVSYKWPSWLFAQREKQRIIWAYKILFLDVMFPLNVKKIIYIDADQVVRADIKELWDMDLEGAPYGYTPFCDSNPDTEGFRFWKQGYWRDHLKDLPYHISALYVIDLFKFRSMGAGDILRYFYETMAPNPDSLSNLDQDLPNFAQYQVPIKSLPSEWLWCATWCSEETKSKAKTIDLCNNPLTKEPKIHAAKRIISEWEEYDNFIRNFENPEKPPEVEEIPKKIDL</sequence>
<evidence type="ECO:0000313" key="11">
    <source>
        <dbReference type="Proteomes" id="UP001162131"/>
    </source>
</evidence>
<dbReference type="GO" id="GO:0036503">
    <property type="term" value="P:ERAD pathway"/>
    <property type="evidence" value="ECO:0007669"/>
    <property type="project" value="TreeGrafter"/>
</dbReference>
<dbReference type="PANTHER" id="PTHR11226:SF0">
    <property type="entry name" value="UDP-GLUCOSE:GLYCOPROTEIN GLUCOSYLTRANSFERASE"/>
    <property type="match status" value="1"/>
</dbReference>
<evidence type="ECO:0000259" key="9">
    <source>
        <dbReference type="Pfam" id="PF18404"/>
    </source>
</evidence>
<dbReference type="Pfam" id="PF18400">
    <property type="entry name" value="Thioredoxin_12"/>
    <property type="match status" value="1"/>
</dbReference>
<dbReference type="GO" id="GO:0003980">
    <property type="term" value="F:UDP-glucose:glycoprotein glucosyltransferase activity"/>
    <property type="evidence" value="ECO:0007669"/>
    <property type="project" value="InterPro"/>
</dbReference>
<dbReference type="InterPro" id="IPR040497">
    <property type="entry name" value="Glyco_transf_24"/>
</dbReference>
<dbReference type="InterPro" id="IPR040693">
    <property type="entry name" value="UGGT_TRXL_1"/>
</dbReference>
<dbReference type="EMBL" id="CAJZBQ010000011">
    <property type="protein sequence ID" value="CAG9313509.1"/>
    <property type="molecule type" value="Genomic_DNA"/>
</dbReference>
<feature type="domain" description="UGGT thioredoxin-like" evidence="8">
    <location>
        <begin position="356"/>
        <end position="552"/>
    </location>
</feature>
<gene>
    <name evidence="10" type="ORF">BSTOLATCC_MIC9325</name>
</gene>
<feature type="domain" description="UGGT thioredoxin-like" evidence="6">
    <location>
        <begin position="29"/>
        <end position="181"/>
    </location>
</feature>
<evidence type="ECO:0000256" key="1">
    <source>
        <dbReference type="ARBA" id="ARBA00001913"/>
    </source>
</evidence>
<dbReference type="Gene3D" id="3.90.550.10">
    <property type="entry name" value="Spore Coat Polysaccharide Biosynthesis Protein SpsA, Chain A"/>
    <property type="match status" value="1"/>
</dbReference>
<evidence type="ECO:0000259" key="8">
    <source>
        <dbReference type="Pfam" id="PF18402"/>
    </source>
</evidence>
<keyword evidence="11" id="KW-1185">Reference proteome</keyword>
<keyword evidence="3" id="KW-0732">Signal</keyword>
<protein>
    <recommendedName>
        <fullName evidence="12">UDP-glucose:glycoprotein glucosyltransferase</fullName>
    </recommendedName>
</protein>
<dbReference type="Pfam" id="PF06427">
    <property type="entry name" value="UDP-g_GGTase"/>
    <property type="match status" value="1"/>
</dbReference>
<dbReference type="Proteomes" id="UP001162131">
    <property type="component" value="Unassembled WGS sequence"/>
</dbReference>
<evidence type="ECO:0000259" key="7">
    <source>
        <dbReference type="Pfam" id="PF18401"/>
    </source>
</evidence>
<accession>A0AAU9IYT5</accession>
<feature type="domain" description="UGGT thioredoxin-like" evidence="7">
    <location>
        <begin position="221"/>
        <end position="336"/>
    </location>
</feature>
<keyword evidence="5" id="KW-0325">Glycoprotein</keyword>
<dbReference type="PANTHER" id="PTHR11226">
    <property type="entry name" value="UDP-GLUCOSE GLYCOPROTEIN:GLUCOSYLTRANSFERASE"/>
    <property type="match status" value="1"/>
</dbReference>
<reference evidence="10" key="1">
    <citation type="submission" date="2021-09" db="EMBL/GenBank/DDBJ databases">
        <authorList>
            <consortium name="AG Swart"/>
            <person name="Singh M."/>
            <person name="Singh A."/>
            <person name="Seah K."/>
            <person name="Emmerich C."/>
        </authorList>
    </citation>
    <scope>NUCLEOTIDE SEQUENCE</scope>
    <source>
        <strain evidence="10">ATCC30299</strain>
    </source>
</reference>
<dbReference type="Pfam" id="PF18402">
    <property type="entry name" value="Thioredoxin_14"/>
    <property type="match status" value="1"/>
</dbReference>
<dbReference type="InterPro" id="IPR009448">
    <property type="entry name" value="UDP-g_GGtrans"/>
</dbReference>
<dbReference type="InterPro" id="IPR040692">
    <property type="entry name" value="UGGT_TRXL_3"/>
</dbReference>